<organism evidence="1">
    <name type="scientific">Phlegmariurus squarrosus</name>
    <name type="common">Rock tassel fern</name>
    <name type="synonym">Lycopodium squarrosum</name>
    <dbReference type="NCBI Taxonomy" id="73615"/>
    <lineage>
        <taxon>Eukaryota</taxon>
        <taxon>Viridiplantae</taxon>
        <taxon>Streptophyta</taxon>
        <taxon>Embryophyta</taxon>
        <taxon>Tracheophyta</taxon>
        <taxon>Lycopodiopsida</taxon>
        <taxon>Lycopodiales</taxon>
        <taxon>Lycopodiaceae</taxon>
        <taxon>Huperzioideae</taxon>
        <taxon>Phlegmariurus</taxon>
    </lineage>
</organism>
<dbReference type="RefSeq" id="YP_006234360.1">
    <property type="nucleotide sequence ID" value="NC_017755.1"/>
</dbReference>
<geneLocation type="mitochondrion" evidence="1"/>
<proteinExistence type="predicted"/>
<name>H9M892_PHLSQ</name>
<dbReference type="GeneID" id="12354524"/>
<protein>
    <submittedName>
        <fullName evidence="1">Uncharacterized protein</fullName>
    </submittedName>
</protein>
<keyword evidence="1" id="KW-0496">Mitochondrion</keyword>
<sequence>MIVAKGRRSCFQNNQGKHQGKGAAKHFIDEHGARSSTFETVDYDREKLLATFQTFRRCRHGAAMTTKVEMREKKDRVALNKQPLPQSNKFHPEAVWLRCGACCPRSGNWLKAASRKMSVPVPFNKARRPPPLSAPLRQISTMLAAIILPSLLYKSSLKATIQQHQWPTASIAGGLLLTRAISARGGGSSIRHS</sequence>
<reference evidence="1" key="1">
    <citation type="journal article" date="2012" name="PLoS ONE">
        <title>The Mitochondrial Genome of the Lycophyte Huperzia squarrosa: The Most Archaic Form in Vascular Plants.</title>
        <authorList>
            <person name="Liu Y."/>
            <person name="Wang B."/>
            <person name="Cui P."/>
            <person name="Li L."/>
            <person name="Xue J.Y."/>
            <person name="Yu J."/>
            <person name="Qiu Y.L."/>
        </authorList>
    </citation>
    <scope>NUCLEOTIDE SEQUENCE</scope>
</reference>
<accession>H9M892</accession>
<gene>
    <name evidence="1" type="primary">ORF193</name>
    <name evidence="1" type="ORF">HusqMp120</name>
</gene>
<dbReference type="EMBL" id="JQ002659">
    <property type="protein sequence ID" value="AEV55799.1"/>
    <property type="molecule type" value="Genomic_DNA"/>
</dbReference>
<evidence type="ECO:0000313" key="1">
    <source>
        <dbReference type="EMBL" id="AEV55799.1"/>
    </source>
</evidence>
<dbReference type="AlphaFoldDB" id="H9M892"/>